<evidence type="ECO:0000313" key="2">
    <source>
        <dbReference type="EMBL" id="GAY74914.1"/>
    </source>
</evidence>
<dbReference type="Proteomes" id="UP000319716">
    <property type="component" value="Unassembled WGS sequence"/>
</dbReference>
<keyword evidence="1" id="KW-0812">Transmembrane</keyword>
<reference evidence="2 3" key="1">
    <citation type="submission" date="2017-11" db="EMBL/GenBank/DDBJ databases">
        <title>Draft Genome Sequence of Sporolactobacillus inulinus NBRC 111894 Isolated from Koso, a Japanese Sugar-Vegetable Fermented Beverage.</title>
        <authorList>
            <person name="Chiou T.Y."/>
            <person name="Oshima K."/>
            <person name="Suda W."/>
            <person name="Hattori M."/>
            <person name="Takahashi T."/>
        </authorList>
    </citation>
    <scope>NUCLEOTIDE SEQUENCE [LARGE SCALE GENOMIC DNA]</scope>
    <source>
        <strain evidence="2 3">NBRC111894</strain>
    </source>
</reference>
<proteinExistence type="predicted"/>
<protein>
    <submittedName>
        <fullName evidence="2">Uncharacterized protein</fullName>
    </submittedName>
</protein>
<evidence type="ECO:0000256" key="1">
    <source>
        <dbReference type="SAM" id="Phobius"/>
    </source>
</evidence>
<accession>A0A4Y1Z7F0</accession>
<dbReference type="AlphaFoldDB" id="A0A4Y1Z7F0"/>
<keyword evidence="1" id="KW-1133">Transmembrane helix</keyword>
<name>A0A4Y1Z7F0_9BACL</name>
<keyword evidence="1" id="KW-0472">Membrane</keyword>
<evidence type="ECO:0000313" key="3">
    <source>
        <dbReference type="Proteomes" id="UP000319716"/>
    </source>
</evidence>
<sequence>MNLAYLLQNNVLNKIKILCQLLFYFVFIENMFTFILKKL</sequence>
<organism evidence="2 3">
    <name type="scientific">Sporolactobacillus inulinus</name>
    <dbReference type="NCBI Taxonomy" id="2078"/>
    <lineage>
        <taxon>Bacteria</taxon>
        <taxon>Bacillati</taxon>
        <taxon>Bacillota</taxon>
        <taxon>Bacilli</taxon>
        <taxon>Bacillales</taxon>
        <taxon>Sporolactobacillaceae</taxon>
        <taxon>Sporolactobacillus</taxon>
    </lineage>
</organism>
<dbReference type="EMBL" id="BEXB01000002">
    <property type="protein sequence ID" value="GAY74914.1"/>
    <property type="molecule type" value="Genomic_DNA"/>
</dbReference>
<feature type="transmembrane region" description="Helical" evidence="1">
    <location>
        <begin position="15"/>
        <end position="36"/>
    </location>
</feature>
<comment type="caution">
    <text evidence="2">The sequence shown here is derived from an EMBL/GenBank/DDBJ whole genome shotgun (WGS) entry which is preliminary data.</text>
</comment>
<gene>
    <name evidence="2" type="ORF">NBRC111894_468</name>
</gene>